<keyword evidence="3" id="KW-1185">Reference proteome</keyword>
<comment type="caution">
    <text evidence="2">The sequence shown here is derived from an EMBL/GenBank/DDBJ whole genome shotgun (WGS) entry which is preliminary data.</text>
</comment>
<dbReference type="EMBL" id="MAYT01000001">
    <property type="protein sequence ID" value="OCA92940.1"/>
    <property type="molecule type" value="Genomic_DNA"/>
</dbReference>
<reference evidence="3" key="1">
    <citation type="submission" date="2016-05" db="EMBL/GenBank/DDBJ databases">
        <authorList>
            <person name="Liu B."/>
            <person name="Wang J."/>
            <person name="Zhu Y."/>
            <person name="Liu G."/>
            <person name="Chen Q."/>
            <person name="Chen Z."/>
            <person name="Lan J."/>
            <person name="Che J."/>
            <person name="Ge C."/>
            <person name="Shi H."/>
            <person name="Pan Z."/>
            <person name="Liu X."/>
        </authorList>
    </citation>
    <scope>NUCLEOTIDE SEQUENCE [LARGE SCALE GENOMIC DNA]</scope>
    <source>
        <strain evidence="3">FJAT-27215</strain>
    </source>
</reference>
<dbReference type="RefSeq" id="WP_065409396.1">
    <property type="nucleotide sequence ID" value="NZ_MAYT01000001.1"/>
</dbReference>
<feature type="chain" id="PRO_5038893608" description="NEAT domain-containing protein" evidence="1">
    <location>
        <begin position="22"/>
        <end position="160"/>
    </location>
</feature>
<protein>
    <recommendedName>
        <fullName evidence="4">NEAT domain-containing protein</fullName>
    </recommendedName>
</protein>
<evidence type="ECO:0000256" key="1">
    <source>
        <dbReference type="SAM" id="SignalP"/>
    </source>
</evidence>
<dbReference type="Proteomes" id="UP000092578">
    <property type="component" value="Unassembled WGS sequence"/>
</dbReference>
<accession>A0A1B9BA17</accession>
<gene>
    <name evidence="2" type="ORF">A8F95_04455</name>
</gene>
<organism evidence="2 3">
    <name type="scientific">Pseudobacillus wudalianchiensis</name>
    <dbReference type="NCBI Taxonomy" id="1743143"/>
    <lineage>
        <taxon>Bacteria</taxon>
        <taxon>Bacillati</taxon>
        <taxon>Bacillota</taxon>
        <taxon>Bacilli</taxon>
        <taxon>Bacillales</taxon>
        <taxon>Bacillaceae</taxon>
        <taxon>Pseudobacillus</taxon>
    </lineage>
</organism>
<evidence type="ECO:0000313" key="3">
    <source>
        <dbReference type="Proteomes" id="UP000092578"/>
    </source>
</evidence>
<evidence type="ECO:0000313" key="2">
    <source>
        <dbReference type="EMBL" id="OCA92940.1"/>
    </source>
</evidence>
<proteinExistence type="predicted"/>
<evidence type="ECO:0008006" key="4">
    <source>
        <dbReference type="Google" id="ProtNLM"/>
    </source>
</evidence>
<keyword evidence="1" id="KW-0732">Signal</keyword>
<sequence>MNKIRKILLASTMVLGGISIADVTNTSTTKAEVRENVGVTAAYSSPANNVFRTTLFISGNSSNMTDVKTKHIPVFAIKNSSGILAKEGSLSTWVERTNPLFDLYEFDSISDINLSTLPPGNYRIQVTIPMDDGSINSSVNKSFTRAFTLNPDRTVTNVRP</sequence>
<feature type="signal peptide" evidence="1">
    <location>
        <begin position="1"/>
        <end position="21"/>
    </location>
</feature>
<name>A0A1B9BA17_9BACI</name>
<dbReference type="AlphaFoldDB" id="A0A1B9BA17"/>